<dbReference type="AlphaFoldDB" id="A0A9W9NU12"/>
<dbReference type="InterPro" id="IPR025124">
    <property type="entry name" value="Gag1-like_clamp"/>
</dbReference>
<keyword evidence="4" id="KW-1185">Reference proteome</keyword>
<dbReference type="Proteomes" id="UP001150941">
    <property type="component" value="Unassembled WGS sequence"/>
</dbReference>
<dbReference type="PANTHER" id="PTHR28065">
    <property type="entry name" value="FREQUENIN"/>
    <property type="match status" value="1"/>
</dbReference>
<reference evidence="3" key="1">
    <citation type="submission" date="2022-11" db="EMBL/GenBank/DDBJ databases">
        <authorList>
            <person name="Petersen C."/>
        </authorList>
    </citation>
    <scope>NUCLEOTIDE SEQUENCE</scope>
    <source>
        <strain evidence="3">IBT 19713</strain>
    </source>
</reference>
<dbReference type="GeneID" id="83203854"/>
<sequence length="414" mass="45119">MSENREAAIRDAKGFVRRVVRTDWEYPTLADGLHPGSASSGESTLALVEDRTVQEWRLREVDSSGSELEPQSSDHDPDADSPHAEPTGDPAHDLRRKRRRQMKEEMEWNEGLRMWMARRDAWSGARTRRQVLSKEGKRQSSVTREPPVRPSAHIEDSALESAGDASARVVGTSPLSDRQAQPQTGRTESNLTKKTSSSLSVSNVSNEEQSRRQDPDDEHSTAPEEDPKGQASTETSITEPDAQASLYHALSAADVNEIEDDGSSVDIDSSEEEALDERLIPVAPPFLPSSNPIRSTITPAIYASIYTKVIVQGMTPTIPINLADLTKAMVQGWKADGQWPPKPAVSNIVLGDDATVPKRNDNLGDGQASARRKNSITSAMRKVFHNPFHRRGSTQDSSGLNGSGTVTSPGGTSL</sequence>
<dbReference type="Pfam" id="PF13259">
    <property type="entry name" value="clamp_Gag1-like"/>
    <property type="match status" value="1"/>
</dbReference>
<feature type="domain" description="Gag1-like clamp" evidence="2">
    <location>
        <begin position="91"/>
        <end position="340"/>
    </location>
</feature>
<feature type="region of interest" description="Disordered" evidence="1">
    <location>
        <begin position="385"/>
        <end position="414"/>
    </location>
</feature>
<evidence type="ECO:0000259" key="2">
    <source>
        <dbReference type="Pfam" id="PF13259"/>
    </source>
</evidence>
<protein>
    <recommendedName>
        <fullName evidence="2">Gag1-like clamp domain-containing protein</fullName>
    </recommendedName>
</protein>
<dbReference type="PANTHER" id="PTHR28065:SF1">
    <property type="entry name" value="DUF4050 DOMAIN-CONTAINING PROTEIN"/>
    <property type="match status" value="1"/>
</dbReference>
<dbReference type="OrthoDB" id="5422958at2759"/>
<feature type="compositionally biased region" description="Basic and acidic residues" evidence="1">
    <location>
        <begin position="208"/>
        <end position="228"/>
    </location>
</feature>
<organism evidence="3 4">
    <name type="scientific">Penicillium chermesinum</name>
    <dbReference type="NCBI Taxonomy" id="63820"/>
    <lineage>
        <taxon>Eukaryota</taxon>
        <taxon>Fungi</taxon>
        <taxon>Dikarya</taxon>
        <taxon>Ascomycota</taxon>
        <taxon>Pezizomycotina</taxon>
        <taxon>Eurotiomycetes</taxon>
        <taxon>Eurotiomycetidae</taxon>
        <taxon>Eurotiales</taxon>
        <taxon>Aspergillaceae</taxon>
        <taxon>Penicillium</taxon>
    </lineage>
</organism>
<evidence type="ECO:0000313" key="3">
    <source>
        <dbReference type="EMBL" id="KAJ5226030.1"/>
    </source>
</evidence>
<feature type="compositionally biased region" description="Low complexity" evidence="1">
    <location>
        <begin position="187"/>
        <end position="207"/>
    </location>
</feature>
<feature type="compositionally biased region" description="Basic and acidic residues" evidence="1">
    <location>
        <begin position="48"/>
        <end position="62"/>
    </location>
</feature>
<proteinExistence type="predicted"/>
<accession>A0A9W9NU12</accession>
<name>A0A9W9NU12_9EURO</name>
<feature type="compositionally biased region" description="Basic and acidic residues" evidence="1">
    <location>
        <begin position="72"/>
        <end position="83"/>
    </location>
</feature>
<dbReference type="InterPro" id="IPR053274">
    <property type="entry name" value="Fluconazole_resistance"/>
</dbReference>
<feature type="region of interest" description="Disordered" evidence="1">
    <location>
        <begin position="26"/>
        <end position="237"/>
    </location>
</feature>
<feature type="compositionally biased region" description="Low complexity" evidence="1">
    <location>
        <begin position="403"/>
        <end position="414"/>
    </location>
</feature>
<feature type="compositionally biased region" description="Polar residues" evidence="1">
    <location>
        <begin position="173"/>
        <end position="186"/>
    </location>
</feature>
<reference evidence="3" key="2">
    <citation type="journal article" date="2023" name="IMA Fungus">
        <title>Comparative genomic study of the Penicillium genus elucidates a diverse pangenome and 15 lateral gene transfer events.</title>
        <authorList>
            <person name="Petersen C."/>
            <person name="Sorensen T."/>
            <person name="Nielsen M.R."/>
            <person name="Sondergaard T.E."/>
            <person name="Sorensen J.L."/>
            <person name="Fitzpatrick D.A."/>
            <person name="Frisvad J.C."/>
            <person name="Nielsen K.L."/>
        </authorList>
    </citation>
    <scope>NUCLEOTIDE SEQUENCE</scope>
    <source>
        <strain evidence="3">IBT 19713</strain>
    </source>
</reference>
<dbReference type="EMBL" id="JAPQKS010000005">
    <property type="protein sequence ID" value="KAJ5226030.1"/>
    <property type="molecule type" value="Genomic_DNA"/>
</dbReference>
<comment type="caution">
    <text evidence="3">The sequence shown here is derived from an EMBL/GenBank/DDBJ whole genome shotgun (WGS) entry which is preliminary data.</text>
</comment>
<dbReference type="RefSeq" id="XP_058329441.1">
    <property type="nucleotide sequence ID" value="XM_058476551.1"/>
</dbReference>
<evidence type="ECO:0000256" key="1">
    <source>
        <dbReference type="SAM" id="MobiDB-lite"/>
    </source>
</evidence>
<gene>
    <name evidence="3" type="ORF">N7468_007255</name>
</gene>
<evidence type="ECO:0000313" key="4">
    <source>
        <dbReference type="Proteomes" id="UP001150941"/>
    </source>
</evidence>